<comment type="caution">
    <text evidence="1">The sequence shown here is derived from an EMBL/GenBank/DDBJ whole genome shotgun (WGS) entry which is preliminary data.</text>
</comment>
<reference evidence="1" key="1">
    <citation type="submission" date="2022-11" db="EMBL/GenBank/DDBJ databases">
        <title>Genome Sequence of Nemania bipapillata.</title>
        <authorList>
            <person name="Buettner E."/>
        </authorList>
    </citation>
    <scope>NUCLEOTIDE SEQUENCE</scope>
    <source>
        <strain evidence="1">CP14</strain>
    </source>
</reference>
<protein>
    <submittedName>
        <fullName evidence="1">Uncharacterized protein</fullName>
    </submittedName>
</protein>
<keyword evidence="2" id="KW-1185">Reference proteome</keyword>
<name>A0ACC2HQ94_9PEZI</name>
<dbReference type="EMBL" id="JAPESX010003326">
    <property type="protein sequence ID" value="KAJ8105205.1"/>
    <property type="molecule type" value="Genomic_DNA"/>
</dbReference>
<accession>A0ACC2HQ94</accession>
<dbReference type="Proteomes" id="UP001153334">
    <property type="component" value="Unassembled WGS sequence"/>
</dbReference>
<gene>
    <name evidence="1" type="ORF">ONZ43_g7518</name>
</gene>
<organism evidence="1 2">
    <name type="scientific">Nemania bipapillata</name>
    <dbReference type="NCBI Taxonomy" id="110536"/>
    <lineage>
        <taxon>Eukaryota</taxon>
        <taxon>Fungi</taxon>
        <taxon>Dikarya</taxon>
        <taxon>Ascomycota</taxon>
        <taxon>Pezizomycotina</taxon>
        <taxon>Sordariomycetes</taxon>
        <taxon>Xylariomycetidae</taxon>
        <taxon>Xylariales</taxon>
        <taxon>Xylariaceae</taxon>
        <taxon>Nemania</taxon>
    </lineage>
</organism>
<sequence>MSSITKVAIVGGTGNLGPAVLQQVVAAGFDVTVLTRNNGPHSFPPSVKVAVVDYESLESVTNALRGQDAVVSTIASAALSRQLLLVEAAKKAGVKRFLPSEFGSDTMHPRTAKLPSFGDKVAVQNALKKAAETSGMTYTIVINGPFFDWGMCIGFVADIKGRSLPLWDGGNRVFSTTTLSSIGRAVVGVLNHPEETKNRAVYVQDIALSSKQLLDIAKRAISADTWQGNVISLDAHVAKGWEELSKPHPDPENFIMNFITAAIWGEGYGAKFEKLDNELLGIKEMSEADVEALIRKLDS</sequence>
<evidence type="ECO:0000313" key="1">
    <source>
        <dbReference type="EMBL" id="KAJ8105205.1"/>
    </source>
</evidence>
<evidence type="ECO:0000313" key="2">
    <source>
        <dbReference type="Proteomes" id="UP001153334"/>
    </source>
</evidence>
<proteinExistence type="predicted"/>